<evidence type="ECO:0000313" key="3">
    <source>
        <dbReference type="Proteomes" id="UP000278162"/>
    </source>
</evidence>
<evidence type="ECO:0000259" key="1">
    <source>
        <dbReference type="PROSITE" id="PS51301"/>
    </source>
</evidence>
<comment type="caution">
    <text evidence="2">The sequence shown here is derived from an EMBL/GenBank/DDBJ whole genome shotgun (WGS) entry which is preliminary data.</text>
</comment>
<dbReference type="Proteomes" id="UP000278162">
    <property type="component" value="Unassembled WGS sequence"/>
</dbReference>
<dbReference type="SUPFAM" id="SSF54616">
    <property type="entry name" value="DNA-binding domain of Mlu1-box binding protein MBP1"/>
    <property type="match status" value="1"/>
</dbReference>
<keyword evidence="2" id="KW-0238">DNA-binding</keyword>
<dbReference type="PROSITE" id="PS51301">
    <property type="entry name" value="KILA_N"/>
    <property type="match status" value="1"/>
</dbReference>
<feature type="domain" description="KilA-N" evidence="1">
    <location>
        <begin position="3"/>
        <end position="113"/>
    </location>
</feature>
<dbReference type="GO" id="GO:0003677">
    <property type="term" value="F:DNA binding"/>
    <property type="evidence" value="ECO:0007669"/>
    <property type="project" value="UniProtKB-KW"/>
</dbReference>
<gene>
    <name evidence="2" type="ORF">EFK07_03390</name>
</gene>
<reference evidence="2 3" key="1">
    <citation type="submission" date="2018-10" db="EMBL/GenBank/DDBJ databases">
        <title>An outbreak of IMP-63 producing strain in France.</title>
        <authorList>
            <person name="Bour M."/>
            <person name="Liapis E."/>
            <person name="Plesiat P."/>
        </authorList>
    </citation>
    <scope>NUCLEOTIDE SEQUENCE [LARGE SCALE GENOMIC DNA]</scope>
    <source>
        <strain evidence="2 3">12917</strain>
    </source>
</reference>
<dbReference type="SMART" id="SM01252">
    <property type="entry name" value="KilA-N"/>
    <property type="match status" value="1"/>
</dbReference>
<dbReference type="InterPro" id="IPR036887">
    <property type="entry name" value="HTH_APSES_sf"/>
</dbReference>
<dbReference type="AlphaFoldDB" id="A0A3M8TK61"/>
<dbReference type="EMBL" id="RJAI01000003">
    <property type="protein sequence ID" value="RNF93728.1"/>
    <property type="molecule type" value="Genomic_DNA"/>
</dbReference>
<sequence length="207" mass="23678">MNNVIPFTYQGQLVRFTADGWLHITKIAERFGKRVDHWLDNAETLEYFRALDEHLAGRESEILDTRNSGYVKTSKARVDRGGGTWLHPKLAVFFARWLSAKFAVWCDERISELLHGAPLAIDNFNRACKRFDVRETSASAAGRELNSWRREKPALLAEVERGRQLLQMTFGFDDPGHHAQESCHGQEIHELGRQGQNSFQARSASRP</sequence>
<protein>
    <submittedName>
        <fullName evidence="2">DNA-binding protein</fullName>
    </submittedName>
</protein>
<name>A0A3M8TK61_PSEPU</name>
<organism evidence="2 3">
    <name type="scientific">Pseudomonas putida</name>
    <name type="common">Arthrobacter siderocapsulatus</name>
    <dbReference type="NCBI Taxonomy" id="303"/>
    <lineage>
        <taxon>Bacteria</taxon>
        <taxon>Pseudomonadati</taxon>
        <taxon>Pseudomonadota</taxon>
        <taxon>Gammaproteobacteria</taxon>
        <taxon>Pseudomonadales</taxon>
        <taxon>Pseudomonadaceae</taxon>
        <taxon>Pseudomonas</taxon>
    </lineage>
</organism>
<dbReference type="RefSeq" id="WP_081013959.1">
    <property type="nucleotide sequence ID" value="NZ_LKKS01000068.1"/>
</dbReference>
<dbReference type="InterPro" id="IPR018004">
    <property type="entry name" value="KilA/APSES_HTH"/>
</dbReference>
<accession>A0A3M8TK61</accession>
<dbReference type="PANTHER" id="PTHR48135:SF1">
    <property type="entry name" value="KILA-N DOMAIN-CONTAINING PROTEIN"/>
    <property type="match status" value="1"/>
</dbReference>
<proteinExistence type="predicted"/>
<evidence type="ECO:0000313" key="2">
    <source>
        <dbReference type="EMBL" id="RNF93728.1"/>
    </source>
</evidence>
<dbReference type="InterPro" id="IPR017880">
    <property type="entry name" value="KilA_N"/>
</dbReference>
<dbReference type="Pfam" id="PF04383">
    <property type="entry name" value="KilA-N"/>
    <property type="match status" value="1"/>
</dbReference>
<dbReference type="PANTHER" id="PTHR48135">
    <property type="match status" value="1"/>
</dbReference>